<comment type="caution">
    <text evidence="2">The sequence shown here is derived from an EMBL/GenBank/DDBJ whole genome shotgun (WGS) entry which is preliminary data.</text>
</comment>
<organism evidence="2 3">
    <name type="scientific">Lutibacter holmesii</name>
    <dbReference type="NCBI Taxonomy" id="1137985"/>
    <lineage>
        <taxon>Bacteria</taxon>
        <taxon>Pseudomonadati</taxon>
        <taxon>Bacteroidota</taxon>
        <taxon>Flavobacteriia</taxon>
        <taxon>Flavobacteriales</taxon>
        <taxon>Flavobacteriaceae</taxon>
        <taxon>Lutibacter</taxon>
    </lineage>
</organism>
<reference evidence="3" key="1">
    <citation type="journal article" date="2019" name="Int. J. Syst. Evol. Microbiol.">
        <title>The Global Catalogue of Microorganisms (GCM) 10K type strain sequencing project: providing services to taxonomists for standard genome sequencing and annotation.</title>
        <authorList>
            <consortium name="The Broad Institute Genomics Platform"/>
            <consortium name="The Broad Institute Genome Sequencing Center for Infectious Disease"/>
            <person name="Wu L."/>
            <person name="Ma J."/>
        </authorList>
    </citation>
    <scope>NUCLEOTIDE SEQUENCE [LARGE SCALE GENOMIC DNA]</scope>
    <source>
        <strain evidence="3">CCUG 62221</strain>
    </source>
</reference>
<dbReference type="CDD" id="cd04186">
    <property type="entry name" value="GT_2_like_c"/>
    <property type="match status" value="1"/>
</dbReference>
<dbReference type="PANTHER" id="PTHR43179:SF7">
    <property type="entry name" value="RHAMNOSYLTRANSFERASE WBBL"/>
    <property type="match status" value="1"/>
</dbReference>
<name>A0ABW3WR59_9FLAO</name>
<dbReference type="Proteomes" id="UP001597241">
    <property type="component" value="Unassembled WGS sequence"/>
</dbReference>
<evidence type="ECO:0000313" key="3">
    <source>
        <dbReference type="Proteomes" id="UP001597241"/>
    </source>
</evidence>
<keyword evidence="2" id="KW-0328">Glycosyltransferase</keyword>
<protein>
    <submittedName>
        <fullName evidence="2">Glycosyltransferase family 2 protein</fullName>
        <ecNumber evidence="2">2.4.-.-</ecNumber>
    </submittedName>
</protein>
<dbReference type="EC" id="2.4.-.-" evidence="2"/>
<dbReference type="Gene3D" id="3.90.550.10">
    <property type="entry name" value="Spore Coat Polysaccharide Biosynthesis Protein SpsA, Chain A"/>
    <property type="match status" value="1"/>
</dbReference>
<dbReference type="InterPro" id="IPR029044">
    <property type="entry name" value="Nucleotide-diphossugar_trans"/>
</dbReference>
<evidence type="ECO:0000313" key="2">
    <source>
        <dbReference type="EMBL" id="MFD1294268.1"/>
    </source>
</evidence>
<gene>
    <name evidence="2" type="ORF">ACFQ5N_10510</name>
</gene>
<feature type="domain" description="Glycosyltransferase 2-like" evidence="1">
    <location>
        <begin position="4"/>
        <end position="131"/>
    </location>
</feature>
<dbReference type="Pfam" id="PF00535">
    <property type="entry name" value="Glycos_transf_2"/>
    <property type="match status" value="1"/>
</dbReference>
<dbReference type="GO" id="GO:0016757">
    <property type="term" value="F:glycosyltransferase activity"/>
    <property type="evidence" value="ECO:0007669"/>
    <property type="project" value="UniProtKB-KW"/>
</dbReference>
<dbReference type="EMBL" id="JBHTMV010000004">
    <property type="protein sequence ID" value="MFD1294268.1"/>
    <property type="molecule type" value="Genomic_DNA"/>
</dbReference>
<dbReference type="PANTHER" id="PTHR43179">
    <property type="entry name" value="RHAMNOSYLTRANSFERASE WBBL"/>
    <property type="match status" value="1"/>
</dbReference>
<sequence>MIYIVIVTYNGIQWIEQCLNSIPKDCNTVIIDNNSLDNTVSFIKEKFPKVHLIEKNENLGFGKANNIGISYALNQGAAYVFLLNQDAYLETNTIESLIKIHKENKNYGILSPIHLNGSNDGLDINFSNYALRNREFLFDAVNQKYSKYIYEVPFVNAAAWLIPRNTIELVGGFDPIFFHYGEDDNYCQRVLYHQLKVGIVPNTFVLHDREFRTKSTQPTYREQLLLKERVLKYNWANINVNVNNQTSSQQNKYLKLIVKLLLKFQFNKAKFYYNEFKLIKSIIPEIINSREINKTKGKHYLNF</sequence>
<dbReference type="SUPFAM" id="SSF53448">
    <property type="entry name" value="Nucleotide-diphospho-sugar transferases"/>
    <property type="match status" value="1"/>
</dbReference>
<evidence type="ECO:0000259" key="1">
    <source>
        <dbReference type="Pfam" id="PF00535"/>
    </source>
</evidence>
<accession>A0ABW3WR59</accession>
<keyword evidence="2" id="KW-0808">Transferase</keyword>
<proteinExistence type="predicted"/>
<dbReference type="InterPro" id="IPR001173">
    <property type="entry name" value="Glyco_trans_2-like"/>
</dbReference>
<keyword evidence="3" id="KW-1185">Reference proteome</keyword>
<dbReference type="RefSeq" id="WP_386809459.1">
    <property type="nucleotide sequence ID" value="NZ_JBHTMV010000004.1"/>
</dbReference>